<evidence type="ECO:0000313" key="4">
    <source>
        <dbReference type="EMBL" id="ADN77657.1"/>
    </source>
</evidence>
<evidence type="ECO:0000256" key="1">
    <source>
        <dbReference type="SAM" id="MobiDB-lite"/>
    </source>
</evidence>
<dbReference type="InterPro" id="IPR011836">
    <property type="entry name" value="YhdP"/>
</dbReference>
<feature type="domain" description="YhdP central" evidence="3">
    <location>
        <begin position="1"/>
        <end position="1254"/>
    </location>
</feature>
<dbReference type="NCBIfam" id="TIGR02099">
    <property type="entry name" value="YhdP family protein"/>
    <property type="match status" value="1"/>
</dbReference>
<dbReference type="Pfam" id="PF13116">
    <property type="entry name" value="YhdP"/>
    <property type="match status" value="1"/>
</dbReference>
<dbReference type="PANTHER" id="PTHR38690:SF1">
    <property type="entry name" value="PROTEASE"/>
    <property type="match status" value="1"/>
</dbReference>
<dbReference type="RefSeq" id="WP_013346963.1">
    <property type="nucleotide sequence ID" value="NC_014541.1"/>
</dbReference>
<dbReference type="EMBL" id="CP002209">
    <property type="protein sequence ID" value="ADN77657.1"/>
    <property type="molecule type" value="Genomic_DNA"/>
</dbReference>
<sequence length="1339" mass="146769">MTLIRLGQGLGKWCWYGLAAVLVTLALLVSLVRTLLPELDSVRQDLIDTVEQRYGIQLEIEQLGAGWEPQGPMLTIHGLRVAPQPDQPVSLTIQTAQLQLDFWPSLLNLRPYLERITIDGVELGINIQPRDQASASNNWAPLREQLLNQLGRLSIRDLTARVLVGDTALSPIYLASLNWKNLDGRHLGEGQLYLDAARHQDETLTLALELNRHFDGRLFGRAYVKAAQLDIGDWLARQLTDNDLNYSGVLNMEAWASLDEEGLRSATVQFGETGLSWEHDGPQSLTLQSGLLQWHPNPGQGWVAGELVGQDLAFSSNGEAWPALNLHLRHRNRDMALWLDTLPARGLEPLFGLIPGIGHQRLSELLALDPRGQFGPIRVQRDDEHWHAEVPFEQLHWHSSGALPGLDSVSGTARWFDHWGELVLPEQSVTLTWPDQLPEPIRLDRLVLRSEWHNTEQGGQLRLPQLALENPDLALTLRAAVGLGGDRPARLQLYSDIELKRAGEAGRYFPRRAMGEGLSDYLAAALEQGHSDNAQLLWHGDLKAFPYADNDGVFLAQFDMQDLQFDFLKDWPAVTDGLLSARFENASMDLWVRKGMLGPVSVEGAYVGIPSLSSRAVLEIEGSVLANGDDAIEVMKDSFLADSVGGTLKTIRINERLPVALDMRFPLGSKVKDEPQQVRGRVAFWNTDVAVVPLALDLEQTRGELRFNNSNIEVHGLQARIYNQPSELSIVGTPVEGAYAVDIDLASRWQMARVPERLQSPLDPFLIGGAPLGGEIALRVGESGVEYQAELRSNLVGLAIELPAPLGKEVETQQNLKLAVTGDSEGAEVLASLGQSAQFRGELNFGVGTGFQSYQIALGTPAARPVLPGGYLEWLSDELAIEPWEPLISSFATYKNPNPSGSRWFPGLQQVELRAQALSLYQMALGKGLVSGGPTSEGWVFQIDSDNLLGTATFGHDLRQEGIRLVADRLALELPERDPQKAMPAAPKAWIHDMPRLDLSVNALSVGELQLGQAELQAKPEGDGYRIEQFNLFQGGHRLTMTGQWQPWNSLSQSTFEGQLRSPDVGDLAQRLGLNQSVQDADLTMTFGLGWPGAPWQMELAELDGNVDYRLGKGHLSEMSDRGARLLSIFSMESLLRKLSLDFSDVFGSGLHFNRFGGTVQVEDGVVRTNDSVMDSVAGTVRVNGWTDLTSRELDYLIAFSPALTSSVPAVVFMSTGAWTIGLGAFAVSKMLEPVLEVITQVRYHLTGTLDDPILNEVDRTKREIALPEAPASAPPNDAEVEALKARILEALDKPEASPTQGQGETPDVVPPAADDQSAPTESEPDPAAPLAEPAPNPV</sequence>
<accession>E1SMZ9</accession>
<feature type="region of interest" description="Disordered" evidence="1">
    <location>
        <begin position="1288"/>
        <end position="1339"/>
    </location>
</feature>
<evidence type="ECO:0000256" key="2">
    <source>
        <dbReference type="SAM" id="Phobius"/>
    </source>
</evidence>
<dbReference type="GeneID" id="67183673"/>
<proteinExistence type="predicted"/>
<name>E1SMZ9_FERBD</name>
<feature type="transmembrane region" description="Helical" evidence="2">
    <location>
        <begin position="13"/>
        <end position="36"/>
    </location>
</feature>
<gene>
    <name evidence="4" type="ordered locus">Fbal_3459</name>
</gene>
<reference evidence="4 5" key="1">
    <citation type="journal article" date="2010" name="Stand. Genomic Sci.">
        <title>Complete genome sequence of Ferrimonas balearica type strain (PAT).</title>
        <authorList>
            <person name="Nolan M."/>
            <person name="Sikorski J."/>
            <person name="Davenport K."/>
            <person name="Lucas S."/>
            <person name="Glavina Del Rio T."/>
            <person name="Tice H."/>
            <person name="Cheng J."/>
            <person name="Goodwin L."/>
            <person name="Pitluck S."/>
            <person name="Liolios K."/>
            <person name="Ivanova N."/>
            <person name="Mavromatis K."/>
            <person name="Ovchinnikova G."/>
            <person name="Pati A."/>
            <person name="Chen A."/>
            <person name="Palaniappan K."/>
            <person name="Land M."/>
            <person name="Hauser L."/>
            <person name="Chang Y."/>
            <person name="Jeffries C."/>
            <person name="Tapia R."/>
            <person name="Brettin T."/>
            <person name="Detter J."/>
            <person name="Han C."/>
            <person name="Yasawong M."/>
            <person name="Rohde M."/>
            <person name="Tindall B."/>
            <person name="Goker M."/>
            <person name="Woyke T."/>
            <person name="Bristow J."/>
            <person name="Eisen J."/>
            <person name="Markowitz V."/>
            <person name="Hugenholtz P."/>
            <person name="Kyrpides N."/>
            <person name="Klenk H."/>
            <person name="Lapidus A."/>
        </authorList>
    </citation>
    <scope>NUCLEOTIDE SEQUENCE [LARGE SCALE GENOMIC DNA]</scope>
    <source>
        <strain evidence="5">DSM 9799 / CCM 4581 / KCTC 23876 / PAT</strain>
    </source>
</reference>
<keyword evidence="2" id="KW-0812">Transmembrane</keyword>
<dbReference type="HOGENOM" id="CLU_003522_0_0_6"/>
<keyword evidence="2" id="KW-0472">Membrane</keyword>
<dbReference type="PANTHER" id="PTHR38690">
    <property type="entry name" value="PROTEASE-RELATED"/>
    <property type="match status" value="1"/>
</dbReference>
<organism evidence="4 5">
    <name type="scientific">Ferrimonas balearica (strain DSM 9799 / CCM 4581 / KCTC 23876 / PAT)</name>
    <dbReference type="NCBI Taxonomy" id="550540"/>
    <lineage>
        <taxon>Bacteria</taxon>
        <taxon>Pseudomonadati</taxon>
        <taxon>Pseudomonadota</taxon>
        <taxon>Gammaproteobacteria</taxon>
        <taxon>Alteromonadales</taxon>
        <taxon>Ferrimonadaceae</taxon>
        <taxon>Ferrimonas</taxon>
    </lineage>
</organism>
<keyword evidence="5" id="KW-1185">Reference proteome</keyword>
<dbReference type="KEGG" id="fbl:Fbal_3459"/>
<dbReference type="OrthoDB" id="9762238at2"/>
<keyword evidence="2" id="KW-1133">Transmembrane helix</keyword>
<dbReference type="STRING" id="550540.Fbal_3459"/>
<evidence type="ECO:0000259" key="3">
    <source>
        <dbReference type="Pfam" id="PF13116"/>
    </source>
</evidence>
<protein>
    <recommendedName>
        <fullName evidence="3">YhdP central domain-containing protein</fullName>
    </recommendedName>
</protein>
<dbReference type="eggNOG" id="COG3164">
    <property type="taxonomic scope" value="Bacteria"/>
</dbReference>
<dbReference type="InterPro" id="IPR025263">
    <property type="entry name" value="YhdP_central"/>
</dbReference>
<evidence type="ECO:0000313" key="5">
    <source>
        <dbReference type="Proteomes" id="UP000006683"/>
    </source>
</evidence>
<dbReference type="Proteomes" id="UP000006683">
    <property type="component" value="Chromosome"/>
</dbReference>